<dbReference type="KEGG" id="thi:THI_p0064"/>
<evidence type="ECO:0000313" key="2">
    <source>
        <dbReference type="EMBL" id="CAZ90460.1"/>
    </source>
</evidence>
<feature type="region of interest" description="Disordered" evidence="1">
    <location>
        <begin position="34"/>
        <end position="131"/>
    </location>
</feature>
<protein>
    <submittedName>
        <fullName evidence="2">Uncharacterized protein</fullName>
    </submittedName>
</protein>
<keyword evidence="2" id="KW-0614">Plasmid</keyword>
<proteinExistence type="predicted"/>
<sequence length="317" mass="34460">MRCGGFHRLRVNLLFGAAQPAGCLRAVRGRLRPASPGWSCTGSRQAASGPPGALRAPGSVMPPCSPSRRPQPCGRASLRLPVRRLQKADFFPPTGGHTMNPLNTAPTHDTGVPPVPPEDSPKSSGQDVKAKREDFARRCGLRVMVQDEACGFVAYTDGARLLAVFTGRRTKRDFYERHRDMAGVQARCDAALKVCRELAEERRAAKQGQRGVSVGDVLVCSWGYEQTNIDFYEVVALNGAQSATLRKIAAESNECAPTDMQGAATPQPGAFVGSPFLVRMRDESCLIGGSMYAKKLHPLRVVDGLREWPLQRWTAYA</sequence>
<geneLocation type="plasmid" evidence="2 3">
    <name>pTHI</name>
</geneLocation>
<dbReference type="Proteomes" id="UP000002372">
    <property type="component" value="Plasmid pTHI"/>
</dbReference>
<evidence type="ECO:0000313" key="3">
    <source>
        <dbReference type="Proteomes" id="UP000002372"/>
    </source>
</evidence>
<reference evidence="3" key="2">
    <citation type="journal article" date="2010" name="PLoS Genet.">
        <title>Structure, function, and evolution of the Thiomonas spp. genome.</title>
        <authorList>
            <person name="Arsene-Ploetze F."/>
            <person name="Koechler S."/>
            <person name="Marchal M."/>
            <person name="Coppee J.Y."/>
            <person name="Chandler M."/>
            <person name="Bonnefoy V."/>
            <person name="Brochier-Armanet C."/>
            <person name="Barakat M."/>
            <person name="Barbe V."/>
            <person name="Battaglia-Brunet F."/>
            <person name="Bruneel O."/>
            <person name="Bryan C.G."/>
            <person name="Cleiss-Arnold J."/>
            <person name="Cruveiller S."/>
            <person name="Erhardt M."/>
            <person name="Heinrich-Salmeron A."/>
            <person name="Hommais F."/>
            <person name="Joulian C."/>
            <person name="Krin E."/>
            <person name="Lieutaud A."/>
            <person name="Lievremont D."/>
            <person name="Michel C."/>
            <person name="Muller D."/>
            <person name="Ortet P."/>
            <person name="Proux C."/>
            <person name="Siguier P."/>
            <person name="Roche D."/>
            <person name="Rouy Z."/>
            <person name="Salvignol G."/>
            <person name="Slyemi D."/>
            <person name="Talla E."/>
            <person name="Weiss S."/>
            <person name="Weissenbach J."/>
            <person name="Medigue C."/>
            <person name="Bertin P.N."/>
        </authorList>
    </citation>
    <scope>NUCLEOTIDE SEQUENCE [LARGE SCALE GENOMIC DNA]</scope>
    <source>
        <strain evidence="3">DSM 22701 / CIP 110005 / 3As</strain>
    </source>
</reference>
<evidence type="ECO:0000256" key="1">
    <source>
        <dbReference type="SAM" id="MobiDB-lite"/>
    </source>
</evidence>
<gene>
    <name evidence="2" type="ordered locus">THI_p0064</name>
</gene>
<dbReference type="HOGENOM" id="CLU_876984_0_0_4"/>
<dbReference type="AlphaFoldDB" id="D6CVX1"/>
<name>D6CVX1_THIA3</name>
<reference key="3">
    <citation type="journal article" date="2010" name="PLoS Genet.">
        <title>Structure, function, and evolution of the Thiomonas spp. genome.</title>
        <authorList>
            <person name="Arsene-Ploetze F."/>
            <person name="Koechler S."/>
            <person name="Marchal M."/>
            <person name="Coppee J.-.Y."/>
            <person name="Chandler M."/>
            <person name="Bonnefoy V."/>
            <person name="Brochier-Armanet C."/>
            <person name="Barakat M."/>
            <person name="Barbe V."/>
            <person name="Battaglia-Brunet F."/>
            <person name="Bruneel O."/>
            <person name="Bryan C.G."/>
            <person name="Cleiss-Arnold J."/>
            <person name="Cruveiller S."/>
            <person name="Erhardt M."/>
            <person name="Heinrich-Salmeron A."/>
            <person name="Hommais F."/>
            <person name="Joulian C."/>
            <person name="Krin E."/>
            <person name="Lieutaud A."/>
            <person name="Lievremont D."/>
            <person name="Michel C."/>
            <person name="Muller D."/>
            <person name="Ortet P."/>
            <person name="Proux C."/>
            <person name="Siguier P."/>
            <person name="Roche D."/>
            <person name="Rouy Z."/>
            <person name="Salvignol G."/>
            <person name="Slyemi D."/>
            <person name="Talla E."/>
            <person name="Weiss S."/>
            <person name="Weissenbach J."/>
            <person name="Medigue C."/>
            <person name="Bertin P.N."/>
        </authorList>
    </citation>
    <scope>NUCLEOTIDE SEQUENCE</scope>
    <source>
        <strain>3As</strain>
    </source>
</reference>
<reference key="1">
    <citation type="submission" date="2009-07" db="EMBL/GenBank/DDBJ databases">
        <authorList>
            <person name="Genoscope - CEA"/>
        </authorList>
    </citation>
    <scope>NUCLEOTIDE SEQUENCE</scope>
    <source>
        <strain>3As</strain>
    </source>
</reference>
<dbReference type="EMBL" id="FP475957">
    <property type="protein sequence ID" value="CAZ90460.1"/>
    <property type="molecule type" value="Genomic_DNA"/>
</dbReference>
<organism evidence="2 3">
    <name type="scientific">Thiomonas arsenitoxydans (strain DSM 22701 / CIP 110005 / 3As)</name>
    <dbReference type="NCBI Taxonomy" id="426114"/>
    <lineage>
        <taxon>Bacteria</taxon>
        <taxon>Pseudomonadati</taxon>
        <taxon>Pseudomonadota</taxon>
        <taxon>Betaproteobacteria</taxon>
        <taxon>Burkholderiales</taxon>
        <taxon>Thiomonas</taxon>
    </lineage>
</organism>
<accession>D6CVX1</accession>